<gene>
    <name evidence="1" type="ORF">ELAC_1013</name>
</gene>
<evidence type="ECO:0000313" key="1">
    <source>
        <dbReference type="EMBL" id="CRX38358.1"/>
    </source>
</evidence>
<protein>
    <submittedName>
        <fullName evidence="1">Uncharacterized protein</fullName>
    </submittedName>
</protein>
<dbReference type="EMBL" id="CWGJ01000012">
    <property type="protein sequence ID" value="CRX38358.1"/>
    <property type="molecule type" value="Genomic_DNA"/>
</dbReference>
<dbReference type="AlphaFoldDB" id="A0A0H5DQJ9"/>
<proteinExistence type="predicted"/>
<organism evidence="1 2">
    <name type="scientific">Estrella lausannensis</name>
    <dbReference type="NCBI Taxonomy" id="483423"/>
    <lineage>
        <taxon>Bacteria</taxon>
        <taxon>Pseudomonadati</taxon>
        <taxon>Chlamydiota</taxon>
        <taxon>Chlamydiia</taxon>
        <taxon>Parachlamydiales</taxon>
        <taxon>Candidatus Criblamydiaceae</taxon>
        <taxon>Estrella</taxon>
    </lineage>
</organism>
<name>A0A0H5DQJ9_9BACT</name>
<dbReference type="OrthoDB" id="22033at2"/>
<evidence type="ECO:0000313" key="2">
    <source>
        <dbReference type="Proteomes" id="UP000220251"/>
    </source>
</evidence>
<dbReference type="Proteomes" id="UP000220251">
    <property type="component" value="Unassembled WGS sequence"/>
</dbReference>
<dbReference type="RefSeq" id="WP_098038222.1">
    <property type="nucleotide sequence ID" value="NZ_CWGJ01000012.1"/>
</dbReference>
<keyword evidence="2" id="KW-1185">Reference proteome</keyword>
<sequence length="270" mass="31274">MSRPLRLCKLIVLLLSILLTPLTAYEKPSNVSERIWKETSPYFLPEDNPASSILLKIFQKKRATLNSEALKKAGFTSIKTQPYTKVTTATHPTMPTLFFKLYFDSQKQIKKREDHVHWLARIRGAELIGAVIHEMKWDDSFKVPRKWIFPLPKEPAPPSIFGAVRFILVEENMKILSEDENLAAWKGPLVTEKLLDRLYFLVSKLGLSDCLVPHNIPFSYDNKVAFIDTEIYMSFHILYKSFARYLSPEMAAYWESLDSKKVSQNQNLKF</sequence>
<reference evidence="2" key="1">
    <citation type="submission" date="2015-06" db="EMBL/GenBank/DDBJ databases">
        <authorList>
            <person name="Bertelli C."/>
        </authorList>
    </citation>
    <scope>NUCLEOTIDE SEQUENCE [LARGE SCALE GENOMIC DNA]</scope>
    <source>
        <strain evidence="2">CRIB-30</strain>
    </source>
</reference>
<accession>A0A0H5DQJ9</accession>